<dbReference type="Gene3D" id="1.10.287.950">
    <property type="entry name" value="Methyl-accepting chemotaxis protein"/>
    <property type="match status" value="1"/>
</dbReference>
<feature type="domain" description="HAMP" evidence="10">
    <location>
        <begin position="367"/>
        <end position="419"/>
    </location>
</feature>
<keyword evidence="6" id="KW-0175">Coiled coil</keyword>
<evidence type="ECO:0000313" key="12">
    <source>
        <dbReference type="Proteomes" id="UP001501495"/>
    </source>
</evidence>
<comment type="caution">
    <text evidence="11">The sequence shown here is derived from an EMBL/GenBank/DDBJ whole genome shotgun (WGS) entry which is preliminary data.</text>
</comment>
<keyword evidence="8" id="KW-0472">Membrane</keyword>
<feature type="domain" description="Methyl-accepting transducer" evidence="9">
    <location>
        <begin position="424"/>
        <end position="667"/>
    </location>
</feature>
<evidence type="ECO:0000256" key="8">
    <source>
        <dbReference type="SAM" id="Phobius"/>
    </source>
</evidence>
<protein>
    <recommendedName>
        <fullName evidence="13">Methyl-accepting chemotaxis protein</fullName>
    </recommendedName>
</protein>
<organism evidence="11 12">
    <name type="scientific">Nocardioides fonticola</name>
    <dbReference type="NCBI Taxonomy" id="450363"/>
    <lineage>
        <taxon>Bacteria</taxon>
        <taxon>Bacillati</taxon>
        <taxon>Actinomycetota</taxon>
        <taxon>Actinomycetes</taxon>
        <taxon>Propionibacteriales</taxon>
        <taxon>Nocardioidaceae</taxon>
        <taxon>Nocardioides</taxon>
    </lineage>
</organism>
<evidence type="ECO:0000256" key="7">
    <source>
        <dbReference type="SAM" id="MobiDB-lite"/>
    </source>
</evidence>
<evidence type="ECO:0000256" key="5">
    <source>
        <dbReference type="PROSITE-ProRule" id="PRU00284"/>
    </source>
</evidence>
<dbReference type="CDD" id="cd06225">
    <property type="entry name" value="HAMP"/>
    <property type="match status" value="1"/>
</dbReference>
<feature type="coiled-coil region" evidence="6">
    <location>
        <begin position="91"/>
        <end position="118"/>
    </location>
</feature>
<dbReference type="PANTHER" id="PTHR32089:SF112">
    <property type="entry name" value="LYSOZYME-LIKE PROTEIN-RELATED"/>
    <property type="match status" value="1"/>
</dbReference>
<dbReference type="InterPro" id="IPR003660">
    <property type="entry name" value="HAMP_dom"/>
</dbReference>
<dbReference type="Pfam" id="PF00672">
    <property type="entry name" value="HAMP"/>
    <property type="match status" value="2"/>
</dbReference>
<gene>
    <name evidence="11" type="ORF">GCM10022215_01960</name>
</gene>
<keyword evidence="12" id="KW-1185">Reference proteome</keyword>
<dbReference type="SUPFAM" id="SSF158472">
    <property type="entry name" value="HAMP domain-like"/>
    <property type="match status" value="1"/>
</dbReference>
<comment type="similarity">
    <text evidence="4">Belongs to the methyl-accepting chemotaxis (MCP) protein family.</text>
</comment>
<dbReference type="InterPro" id="IPR004090">
    <property type="entry name" value="Chemotax_Me-accpt_rcpt"/>
</dbReference>
<evidence type="ECO:0000256" key="1">
    <source>
        <dbReference type="ARBA" id="ARBA00022692"/>
    </source>
</evidence>
<dbReference type="Gene3D" id="6.10.340.10">
    <property type="match status" value="1"/>
</dbReference>
<reference evidence="12" key="1">
    <citation type="journal article" date="2019" name="Int. J. Syst. Evol. Microbiol.">
        <title>The Global Catalogue of Microorganisms (GCM) 10K type strain sequencing project: providing services to taxonomists for standard genome sequencing and annotation.</title>
        <authorList>
            <consortium name="The Broad Institute Genomics Platform"/>
            <consortium name="The Broad Institute Genome Sequencing Center for Infectious Disease"/>
            <person name="Wu L."/>
            <person name="Ma J."/>
        </authorList>
    </citation>
    <scope>NUCLEOTIDE SEQUENCE [LARGE SCALE GENOMIC DNA]</scope>
    <source>
        <strain evidence="12">JCM 16703</strain>
    </source>
</reference>
<evidence type="ECO:0000256" key="4">
    <source>
        <dbReference type="ARBA" id="ARBA00029447"/>
    </source>
</evidence>
<evidence type="ECO:0000256" key="2">
    <source>
        <dbReference type="ARBA" id="ARBA00022989"/>
    </source>
</evidence>
<dbReference type="SMART" id="SM00304">
    <property type="entry name" value="HAMP"/>
    <property type="match status" value="2"/>
</dbReference>
<evidence type="ECO:0000256" key="6">
    <source>
        <dbReference type="SAM" id="Coils"/>
    </source>
</evidence>
<dbReference type="RefSeq" id="WP_344731312.1">
    <property type="nucleotide sequence ID" value="NZ_BAAAZH010000001.1"/>
</dbReference>
<dbReference type="SMART" id="SM00283">
    <property type="entry name" value="MA"/>
    <property type="match status" value="1"/>
</dbReference>
<evidence type="ECO:0000259" key="9">
    <source>
        <dbReference type="PROSITE" id="PS50111"/>
    </source>
</evidence>
<dbReference type="EMBL" id="BAAAZH010000001">
    <property type="protein sequence ID" value="GAA4108336.1"/>
    <property type="molecule type" value="Genomic_DNA"/>
</dbReference>
<dbReference type="SUPFAM" id="SSF58104">
    <property type="entry name" value="Methyl-accepting chemotaxis protein (MCP) signaling domain"/>
    <property type="match status" value="1"/>
</dbReference>
<feature type="transmembrane region" description="Helical" evidence="8">
    <location>
        <begin position="12"/>
        <end position="32"/>
    </location>
</feature>
<evidence type="ECO:0000256" key="3">
    <source>
        <dbReference type="ARBA" id="ARBA00023224"/>
    </source>
</evidence>
<dbReference type="PROSITE" id="PS50111">
    <property type="entry name" value="CHEMOTAXIS_TRANSDUC_2"/>
    <property type="match status" value="1"/>
</dbReference>
<dbReference type="PRINTS" id="PR00260">
    <property type="entry name" value="CHEMTRNSDUCR"/>
</dbReference>
<dbReference type="Proteomes" id="UP001501495">
    <property type="component" value="Unassembled WGS sequence"/>
</dbReference>
<evidence type="ECO:0000313" key="11">
    <source>
        <dbReference type="EMBL" id="GAA4108336.1"/>
    </source>
</evidence>
<keyword evidence="1 8" id="KW-0812">Transmembrane</keyword>
<feature type="domain" description="HAMP" evidence="10">
    <location>
        <begin position="218"/>
        <end position="270"/>
    </location>
</feature>
<dbReference type="PANTHER" id="PTHR32089">
    <property type="entry name" value="METHYL-ACCEPTING CHEMOTAXIS PROTEIN MCPB"/>
    <property type="match status" value="1"/>
</dbReference>
<accession>A0ABP7X9I4</accession>
<sequence length="708" mass="74409">MGFLRKVTVRQQLYAVGAITTLLLLAIAVPAINATGRMKGRATDSLESMKVTVAVTNAYQAWLTADDQANMWVALATLGDPAQKQLTADTYQQFLDAIDEANKQIEIARNSTTRQESRDILDTISANVDAYDDFTIKAHDLIDQGEVKAAVQTQTVDNLEPSEALPTDFGRVVDLERAGDVTNYRAMISEAGSTRRMIMLLGILAQLLLLVALAYVGRSITRPIERTVAVLEGVAGGDLTRRLEHDREDEFGRIATALNTAVISLEQAQDDVARAEQERAARAAQDLADASARAEAERLAAEEERKRLEADAARAAAAAAAEAERERQAAADEAERQRAAAALEQQTLNERMAREKEIAEAEAAAAADLRAKVDALLTVVDAAAGGDLTCPVTVTGDDAIGQLAGGLDKLLQTLRASIGEIASHSLTLASASEELSVTSSAMGDSVQETATEADAASTKAQQVAADVRAVADGADYLTGAIREIATSAREASTVAQRAVGVADSANTTVSRLGASSSEIAGVLDLISSIAAQTNLLALNATIEAARAGEAGKGFAVVASEVKELSNQTRTATEEIRRQIEEIQSDTTGTVAAISEIVAIIDQISSIQSSISSAVDEQAATTDEMSRRIAEAASGTGAITGNVARVASVAGDTSLAAEQSLDAAGSVSRMAAELQTLVGQFRYEIAKDARAPRRDLPGNVRPLRVERSA</sequence>
<dbReference type="PROSITE" id="PS50885">
    <property type="entry name" value="HAMP"/>
    <property type="match status" value="2"/>
</dbReference>
<evidence type="ECO:0008006" key="13">
    <source>
        <dbReference type="Google" id="ProtNLM"/>
    </source>
</evidence>
<feature type="region of interest" description="Disordered" evidence="7">
    <location>
        <begin position="317"/>
        <end position="340"/>
    </location>
</feature>
<name>A0ABP7X9I4_9ACTN</name>
<dbReference type="InterPro" id="IPR004089">
    <property type="entry name" value="MCPsignal_dom"/>
</dbReference>
<keyword evidence="2 8" id="KW-1133">Transmembrane helix</keyword>
<dbReference type="Pfam" id="PF00015">
    <property type="entry name" value="MCPsignal"/>
    <property type="match status" value="1"/>
</dbReference>
<proteinExistence type="inferred from homology"/>
<feature type="compositionally biased region" description="Basic and acidic residues" evidence="7">
    <location>
        <begin position="322"/>
        <end position="338"/>
    </location>
</feature>
<keyword evidence="3 5" id="KW-0807">Transducer</keyword>
<evidence type="ECO:0000259" key="10">
    <source>
        <dbReference type="PROSITE" id="PS50885"/>
    </source>
</evidence>